<feature type="compositionally biased region" description="Acidic residues" evidence="5">
    <location>
        <begin position="731"/>
        <end position="740"/>
    </location>
</feature>
<feature type="region of interest" description="Disordered" evidence="5">
    <location>
        <begin position="856"/>
        <end position="894"/>
    </location>
</feature>
<feature type="transmembrane region" description="Helical" evidence="6">
    <location>
        <begin position="263"/>
        <end position="283"/>
    </location>
</feature>
<evidence type="ECO:0000256" key="2">
    <source>
        <dbReference type="ARBA" id="ARBA00022692"/>
    </source>
</evidence>
<evidence type="ECO:0000313" key="7">
    <source>
        <dbReference type="EMBL" id="CAE6504519.1"/>
    </source>
</evidence>
<accession>A0A8H3D0I8</accession>
<dbReference type="AlphaFoldDB" id="A0A8H3D0I8"/>
<dbReference type="NCBIfam" id="NF037982">
    <property type="entry name" value="Nramp_1"/>
    <property type="match status" value="1"/>
</dbReference>
<dbReference type="GO" id="GO:0005384">
    <property type="term" value="F:manganese ion transmembrane transporter activity"/>
    <property type="evidence" value="ECO:0007669"/>
    <property type="project" value="TreeGrafter"/>
</dbReference>
<evidence type="ECO:0000256" key="3">
    <source>
        <dbReference type="ARBA" id="ARBA00022989"/>
    </source>
</evidence>
<dbReference type="InterPro" id="IPR001046">
    <property type="entry name" value="NRAMP_fam"/>
</dbReference>
<feature type="transmembrane region" description="Helical" evidence="6">
    <location>
        <begin position="100"/>
        <end position="118"/>
    </location>
</feature>
<feature type="compositionally biased region" description="Polar residues" evidence="5">
    <location>
        <begin position="337"/>
        <end position="346"/>
    </location>
</feature>
<feature type="compositionally biased region" description="Acidic residues" evidence="5">
    <location>
        <begin position="873"/>
        <end position="883"/>
    </location>
</feature>
<dbReference type="GO" id="GO:0005886">
    <property type="term" value="C:plasma membrane"/>
    <property type="evidence" value="ECO:0007669"/>
    <property type="project" value="TreeGrafter"/>
</dbReference>
<dbReference type="Pfam" id="PF01566">
    <property type="entry name" value="Nramp"/>
    <property type="match status" value="2"/>
</dbReference>
<keyword evidence="4 6" id="KW-0472">Membrane</keyword>
<evidence type="ECO:0000256" key="6">
    <source>
        <dbReference type="SAM" id="Phobius"/>
    </source>
</evidence>
<sequence>MVAPPLSPIRVVEIPVLSARGERFTHTIAVNDEGSSTQSLSTIKGSDDGTYQDKLKKNLKSTSLVVLEHMKHHVGPGILASIAYFDPGNWAVDLQAGSQFGYKLLFVILLAGLGAVLLQTMAARLGCVTGRDLAEHCRILLYNRPKHTLLYRRLLLYPMYVICEIGIIATDLAELLGSAIGLTLLIPSLPLWASVLITSFDVIFVLALAPSSNGRPVRAFEIILMILVFIVFGIFIVLLIKIKPNAGDVIVGYLPSKTLFQSGALYTSIGILGATVMPHAIFLGSSLATLDRVSPAPSLASLPAPNSTDQPLTFWQKFNKVRKAMVYVERKPPGNPLMNTKVNASGSVEPKESETASVSSHSRDDDLASPTGKNHPVASRKYLNNSLEFITAHLGHAIIDIGKSDILMSLLGFAVVINSAILILAAAAFFYSGKSVADAGLFDAFDLIKEIIGKPAAIMFAVALLCSGQSASITATLAGQIVSEGFIEWRVSPLVRRVITRLIGLVPSTVVAVTVGRQGIDVLLVASQVALSIVLPFVIFPLVYLTSQESIMQVAKPEGGTVSYKSHIASTIVGYIIFAVVIVANSLDLYAMVAASSLRGQAWSARPGGAFNARKRYALQLVSQVKSISRHESKRKRVVAYSSSDTEDEPSINHTPKRLCPTNKESKFDGDNPLGLDMWEESDLEGRGYADEPFFDLSHEEDITVEYARSSEEPIKEMDLSDLSDVSPTSPDDDLFEESESSTSSYDDEFRITLCEKPNIQRFVEELPSLLKRRYRISVLSQRTHWIDDEPLRIKFLNRQFKHRLQTGDFSDSQIREVLEQRPIHQTYGDLHIPTPQVVPIQAESDPEDLDLADSEFDDLTAVERPATPMPDSDSDSDSESDGEPVYGAAQVSQLLSRRELESMGIYEEEYEYESEDE</sequence>
<feature type="transmembrane region" description="Helical" evidence="6">
    <location>
        <begin position="154"/>
        <end position="185"/>
    </location>
</feature>
<dbReference type="GO" id="GO:0030026">
    <property type="term" value="P:intracellular manganese ion homeostasis"/>
    <property type="evidence" value="ECO:0007669"/>
    <property type="project" value="TreeGrafter"/>
</dbReference>
<dbReference type="EMBL" id="CAJMXA010003582">
    <property type="protein sequence ID" value="CAE6504519.1"/>
    <property type="molecule type" value="Genomic_DNA"/>
</dbReference>
<evidence type="ECO:0000256" key="5">
    <source>
        <dbReference type="SAM" id="MobiDB-lite"/>
    </source>
</evidence>
<feature type="compositionally biased region" description="Basic and acidic residues" evidence="5">
    <location>
        <begin position="709"/>
        <end position="719"/>
    </location>
</feature>
<dbReference type="GO" id="GO:0034755">
    <property type="term" value="P:iron ion transmembrane transport"/>
    <property type="evidence" value="ECO:0007669"/>
    <property type="project" value="TreeGrafter"/>
</dbReference>
<dbReference type="PRINTS" id="PR00447">
    <property type="entry name" value="NATRESASSCMP"/>
</dbReference>
<comment type="caution">
    <text evidence="7">The sequence shown here is derived from an EMBL/GenBank/DDBJ whole genome shotgun (WGS) entry which is preliminary data.</text>
</comment>
<dbReference type="Proteomes" id="UP000663853">
    <property type="component" value="Unassembled WGS sequence"/>
</dbReference>
<name>A0A8H3D0I8_9AGAM</name>
<evidence type="ECO:0000256" key="4">
    <source>
        <dbReference type="ARBA" id="ARBA00023136"/>
    </source>
</evidence>
<feature type="region of interest" description="Disordered" evidence="5">
    <location>
        <begin position="637"/>
        <end position="666"/>
    </location>
</feature>
<gene>
    <name evidence="7" type="ORF">RDB_LOCUS117534</name>
</gene>
<feature type="transmembrane region" description="Helical" evidence="6">
    <location>
        <begin position="222"/>
        <end position="243"/>
    </location>
</feature>
<feature type="transmembrane region" description="Helical" evidence="6">
    <location>
        <begin position="451"/>
        <end position="477"/>
    </location>
</feature>
<reference evidence="7" key="1">
    <citation type="submission" date="2021-01" db="EMBL/GenBank/DDBJ databases">
        <authorList>
            <person name="Kaushik A."/>
        </authorList>
    </citation>
    <scope>NUCLEOTIDE SEQUENCE</scope>
    <source>
        <strain evidence="7">AG6-10EEA</strain>
    </source>
</reference>
<evidence type="ECO:0000256" key="1">
    <source>
        <dbReference type="ARBA" id="ARBA00004141"/>
    </source>
</evidence>
<comment type="subcellular location">
    <subcellularLocation>
        <location evidence="1">Membrane</location>
        <topology evidence="1">Multi-pass membrane protein</topology>
    </subcellularLocation>
</comment>
<feature type="transmembrane region" description="Helical" evidence="6">
    <location>
        <begin position="406"/>
        <end position="431"/>
    </location>
</feature>
<feature type="region of interest" description="Disordered" evidence="5">
    <location>
        <begin position="708"/>
        <end position="744"/>
    </location>
</feature>
<feature type="transmembrane region" description="Helical" evidence="6">
    <location>
        <begin position="191"/>
        <end position="210"/>
    </location>
</feature>
<feature type="transmembrane region" description="Helical" evidence="6">
    <location>
        <begin position="522"/>
        <end position="545"/>
    </location>
</feature>
<feature type="transmembrane region" description="Helical" evidence="6">
    <location>
        <begin position="566"/>
        <end position="587"/>
    </location>
</feature>
<protein>
    <submittedName>
        <fullName evidence="7">Uncharacterized protein</fullName>
    </submittedName>
</protein>
<organism evidence="7 8">
    <name type="scientific">Rhizoctonia solani</name>
    <dbReference type="NCBI Taxonomy" id="456999"/>
    <lineage>
        <taxon>Eukaryota</taxon>
        <taxon>Fungi</taxon>
        <taxon>Dikarya</taxon>
        <taxon>Basidiomycota</taxon>
        <taxon>Agaricomycotina</taxon>
        <taxon>Agaricomycetes</taxon>
        <taxon>Cantharellales</taxon>
        <taxon>Ceratobasidiaceae</taxon>
        <taxon>Rhizoctonia</taxon>
    </lineage>
</organism>
<feature type="transmembrane region" description="Helical" evidence="6">
    <location>
        <begin position="498"/>
        <end position="516"/>
    </location>
</feature>
<keyword evidence="3 6" id="KW-1133">Transmembrane helix</keyword>
<keyword evidence="2 6" id="KW-0812">Transmembrane</keyword>
<proteinExistence type="predicted"/>
<dbReference type="PANTHER" id="PTHR11706:SF101">
    <property type="entry name" value="MANGANESE TRANSPORTER SMF1"/>
    <property type="match status" value="1"/>
</dbReference>
<evidence type="ECO:0000313" key="8">
    <source>
        <dbReference type="Proteomes" id="UP000663853"/>
    </source>
</evidence>
<dbReference type="PANTHER" id="PTHR11706">
    <property type="entry name" value="SOLUTE CARRIER PROTEIN FAMILY 11 MEMBER"/>
    <property type="match status" value="1"/>
</dbReference>
<dbReference type="GO" id="GO:0015086">
    <property type="term" value="F:cadmium ion transmembrane transporter activity"/>
    <property type="evidence" value="ECO:0007669"/>
    <property type="project" value="TreeGrafter"/>
</dbReference>
<feature type="region of interest" description="Disordered" evidence="5">
    <location>
        <begin position="336"/>
        <end position="377"/>
    </location>
</feature>